<dbReference type="EMBL" id="CP084166">
    <property type="protein sequence ID" value="UJG40934.1"/>
    <property type="molecule type" value="Genomic_DNA"/>
</dbReference>
<dbReference type="Pfam" id="PF02129">
    <property type="entry name" value="Peptidase_S15"/>
    <property type="match status" value="2"/>
</dbReference>
<reference evidence="4" key="1">
    <citation type="journal article" date="2022" name="Nat. Microbiol.">
        <title>Unique mobile elements and scalable gene flow at the prokaryote-eukaryote boundary revealed by circularized Asgard archaea genomes.</title>
        <authorList>
            <person name="Wu F."/>
            <person name="Speth D.R."/>
            <person name="Philosof A."/>
            <person name="Cremiere A."/>
            <person name="Narayanan A."/>
            <person name="Barco R.A."/>
            <person name="Connon S.A."/>
            <person name="Amend J.P."/>
            <person name="Antoshechkin I.A."/>
            <person name="Orphan V.J."/>
        </authorList>
    </citation>
    <scope>NUCLEOTIDE SEQUENCE</scope>
    <source>
        <strain evidence="4">PM71</strain>
    </source>
</reference>
<dbReference type="Proteomes" id="UP001201020">
    <property type="component" value="Chromosome"/>
</dbReference>
<dbReference type="NCBIfam" id="TIGR00976">
    <property type="entry name" value="CocE_NonD"/>
    <property type="match status" value="2"/>
</dbReference>
<dbReference type="SUPFAM" id="SSF49785">
    <property type="entry name" value="Galactose-binding domain-like"/>
    <property type="match status" value="1"/>
</dbReference>
<dbReference type="PANTHER" id="PTHR43056">
    <property type="entry name" value="PEPTIDASE S9 PROLYL OLIGOPEPTIDASE"/>
    <property type="match status" value="1"/>
</dbReference>
<name>A0A9Y1FLK6_9ARCH</name>
<dbReference type="Gene3D" id="2.60.120.260">
    <property type="entry name" value="Galactose-binding domain-like"/>
    <property type="match status" value="1"/>
</dbReference>
<dbReference type="InterPro" id="IPR008979">
    <property type="entry name" value="Galactose-bd-like_sf"/>
</dbReference>
<keyword evidence="2" id="KW-0812">Transmembrane</keyword>
<dbReference type="InterPro" id="IPR029058">
    <property type="entry name" value="AB_hydrolase_fold"/>
</dbReference>
<evidence type="ECO:0000256" key="1">
    <source>
        <dbReference type="ARBA" id="ARBA00022801"/>
    </source>
</evidence>
<organism evidence="4">
    <name type="scientific">Candidatus Heimdallarchaeum aukensis</name>
    <dbReference type="NCBI Taxonomy" id="2876573"/>
    <lineage>
        <taxon>Archaea</taxon>
        <taxon>Promethearchaeati</taxon>
        <taxon>Candidatus Heimdallarchaeota</taxon>
        <taxon>Candidatus Heimdallarchaeia (ex Rinke et al. 2021) (nom. nud.)</taxon>
        <taxon>Candidatus Heimdallarchaeales</taxon>
        <taxon>Candidatus Heimdallarchaeaceae</taxon>
        <taxon>Candidatus Heimdallarchaeum</taxon>
    </lineage>
</organism>
<keyword evidence="2" id="KW-1133">Transmembrane helix</keyword>
<proteinExistence type="predicted"/>
<evidence type="ECO:0000259" key="3">
    <source>
        <dbReference type="SMART" id="SM00939"/>
    </source>
</evidence>
<gene>
    <name evidence="4" type="ORF">K9W45_00400</name>
</gene>
<feature type="transmembrane region" description="Helical" evidence="2">
    <location>
        <begin position="7"/>
        <end position="28"/>
    </location>
</feature>
<dbReference type="InterPro" id="IPR013736">
    <property type="entry name" value="Xaa-Pro_dipept_C"/>
</dbReference>
<dbReference type="InterPro" id="IPR005674">
    <property type="entry name" value="CocE/Ser_esterase"/>
</dbReference>
<keyword evidence="2" id="KW-0472">Membrane</keyword>
<dbReference type="InterPro" id="IPR050585">
    <property type="entry name" value="Xaa-Pro_dipeptidyl-ppase/CocE"/>
</dbReference>
<dbReference type="PANTHER" id="PTHR43056:SF10">
    <property type="entry name" value="COCE_NOND FAMILY, PUTATIVE (AFU_ORTHOLOGUE AFUA_7G00600)-RELATED"/>
    <property type="match status" value="1"/>
</dbReference>
<sequence length="651" mass="74144">MKKYIHSFILIGIIGFSLLTGIYTVILLNNNRISREFNWTIPLNASIHGNSYKITYFVKMDDGVKLATDLYIPKNINSSLPVIFIRTPYNKNELEIFSTYTEEGYAIVIQDFRGYFASEGEKSMPFFTESVDGKRSLEWISAQPWCNGKIGTWGPSALAIAQYLLAPNASEELKCQVPIVGTPDVYEAAFRGGVLRSELMVPWMVAQGYTIEEINSFVDMEKLDDRWDPVRIVNNYKDIHVPAMHIGGWYDIFTQNTIDAFVGYQTQGGEGAAGNSKLIMGPWTHVGGFGALPSGEYKGIPYIYPNQNAGMLVELGDIVFEKWLKDNGTRWDNLPNVIFYLMSSLPYNNNKLGNNWYSSNHWPLETEEKTLFFNSNMSLSLAQEVNIDSAISYLYNPLNPVPTEGGGNLALKAGTYDQSELEKRDDVLTFTSETLTEPITVIGQIKVMLEISSNCTDTDFSVKLTDVFPDNTSMLITDTIIRARNRDSYSTWDLLEPGKRYILNITLDSTAYVFTPGHKIRLDISSSNYPKFEPNPNTGEPLWKNTTTYVANNTIFMANSKAILPTYDYDRLIPFNPNLSIMKDKNKEIKEVFATKMKNHFSITESNINMHYKKYDEEMLYEHQIKKAEEEKEKTSQILPLMFKREIKIRN</sequence>
<dbReference type="AlphaFoldDB" id="A0A9Y1FLK6"/>
<dbReference type="SUPFAM" id="SSF53474">
    <property type="entry name" value="alpha/beta-Hydrolases"/>
    <property type="match status" value="1"/>
</dbReference>
<dbReference type="InterPro" id="IPR000383">
    <property type="entry name" value="Xaa-Pro-like_dom"/>
</dbReference>
<keyword evidence="1 4" id="KW-0378">Hydrolase</keyword>
<dbReference type="GO" id="GO:0008239">
    <property type="term" value="F:dipeptidyl-peptidase activity"/>
    <property type="evidence" value="ECO:0007669"/>
    <property type="project" value="InterPro"/>
</dbReference>
<evidence type="ECO:0000313" key="4">
    <source>
        <dbReference type="EMBL" id="UJG40934.1"/>
    </source>
</evidence>
<dbReference type="SMART" id="SM00939">
    <property type="entry name" value="PepX_C"/>
    <property type="match status" value="1"/>
</dbReference>
<dbReference type="Pfam" id="PF08530">
    <property type="entry name" value="PepX_C"/>
    <property type="match status" value="1"/>
</dbReference>
<accession>A0A9Y1FLK6</accession>
<protein>
    <submittedName>
        <fullName evidence="4">CocE/NonD family hydrolase</fullName>
    </submittedName>
</protein>
<feature type="domain" description="Xaa-Pro dipeptidyl-peptidase C-terminal" evidence="3">
    <location>
        <begin position="320"/>
        <end position="563"/>
    </location>
</feature>
<dbReference type="Gene3D" id="3.40.50.1820">
    <property type="entry name" value="alpha/beta hydrolase"/>
    <property type="match status" value="1"/>
</dbReference>
<evidence type="ECO:0000256" key="2">
    <source>
        <dbReference type="SAM" id="Phobius"/>
    </source>
</evidence>